<protein>
    <submittedName>
        <fullName evidence="1">Uncharacterized protein</fullName>
    </submittedName>
</protein>
<dbReference type="AlphaFoldDB" id="A0A934QH31"/>
<keyword evidence="2" id="KW-1185">Reference proteome</keyword>
<proteinExistence type="predicted"/>
<evidence type="ECO:0000313" key="1">
    <source>
        <dbReference type="EMBL" id="MBK1696390.1"/>
    </source>
</evidence>
<accession>A0A934QH31</accession>
<reference evidence="1" key="2">
    <citation type="journal article" date="2020" name="Microorganisms">
        <title>Osmotic Adaptation and Compatible Solute Biosynthesis of Phototrophic Bacteria as Revealed from Genome Analyses.</title>
        <authorList>
            <person name="Imhoff J.F."/>
            <person name="Rahn T."/>
            <person name="Kunzel S."/>
            <person name="Keller A."/>
            <person name="Neulinger S.C."/>
        </authorList>
    </citation>
    <scope>NUCLEOTIDE SEQUENCE</scope>
    <source>
        <strain evidence="1">DSM 9154</strain>
    </source>
</reference>
<organism evidence="1 2">
    <name type="scientific">Rhodovibrio salinarum</name>
    <dbReference type="NCBI Taxonomy" id="1087"/>
    <lineage>
        <taxon>Bacteria</taxon>
        <taxon>Pseudomonadati</taxon>
        <taxon>Pseudomonadota</taxon>
        <taxon>Alphaproteobacteria</taxon>
        <taxon>Rhodospirillales</taxon>
        <taxon>Rhodovibrionaceae</taxon>
        <taxon>Rhodovibrio</taxon>
    </lineage>
</organism>
<dbReference type="Proteomes" id="UP000778970">
    <property type="component" value="Unassembled WGS sequence"/>
</dbReference>
<gene>
    <name evidence="1" type="ORF">CKO21_03930</name>
</gene>
<sequence length="186" mass="19973">MIDATQNRDFPVATALSVGLSVDGRTVFAVAETRAHGRRAVLLAESTLQKLLDHAGNALRAVKTPDAARADSDDLLALDRIGEAAGGNDRFAHYADWEDAPTVLVNEVTVVPQDGHLLLAFAGTRQTFGRGVVRDGEPAFKLLLDREAAYRVLGMMGERARSAGLIQQTAAAWLFEMAPAAPTWVH</sequence>
<reference evidence="1" key="1">
    <citation type="submission" date="2017-08" db="EMBL/GenBank/DDBJ databases">
        <authorList>
            <person name="Imhoff J.F."/>
            <person name="Rahn T."/>
            <person name="Kuenzel S."/>
            <person name="Neulinger S.C."/>
        </authorList>
    </citation>
    <scope>NUCLEOTIDE SEQUENCE</scope>
    <source>
        <strain evidence="1">DSM 9154</strain>
    </source>
</reference>
<comment type="caution">
    <text evidence="1">The sequence shown here is derived from an EMBL/GenBank/DDBJ whole genome shotgun (WGS) entry which is preliminary data.</text>
</comment>
<dbReference type="EMBL" id="NRRE01000015">
    <property type="protein sequence ID" value="MBK1696390.1"/>
    <property type="molecule type" value="Genomic_DNA"/>
</dbReference>
<name>A0A934QH31_9PROT</name>
<evidence type="ECO:0000313" key="2">
    <source>
        <dbReference type="Proteomes" id="UP000778970"/>
    </source>
</evidence>
<dbReference type="RefSeq" id="WP_027287688.1">
    <property type="nucleotide sequence ID" value="NZ_NRRE01000015.1"/>
</dbReference>